<comment type="caution">
    <text evidence="1">The sequence shown here is derived from an EMBL/GenBank/DDBJ whole genome shotgun (WGS) entry which is preliminary data.</text>
</comment>
<organism evidence="1 2">
    <name type="scientific">Zunongwangia profunda</name>
    <dbReference type="NCBI Taxonomy" id="398743"/>
    <lineage>
        <taxon>Bacteria</taxon>
        <taxon>Pseudomonadati</taxon>
        <taxon>Bacteroidota</taxon>
        <taxon>Flavobacteriia</taxon>
        <taxon>Flavobacteriales</taxon>
        <taxon>Flavobacteriaceae</taxon>
        <taxon>Zunongwangia</taxon>
    </lineage>
</organism>
<gene>
    <name evidence="1" type="ORF">DGQ38_02090</name>
</gene>
<name>A0A3D5IX46_9FLAO</name>
<evidence type="ECO:0000313" key="1">
    <source>
        <dbReference type="EMBL" id="HCV79822.1"/>
    </source>
</evidence>
<evidence type="ECO:0000313" key="2">
    <source>
        <dbReference type="Proteomes" id="UP000264330"/>
    </source>
</evidence>
<reference evidence="1 2" key="1">
    <citation type="journal article" date="2018" name="Nat. Biotechnol.">
        <title>A standardized bacterial taxonomy based on genome phylogeny substantially revises the tree of life.</title>
        <authorList>
            <person name="Parks D.H."/>
            <person name="Chuvochina M."/>
            <person name="Waite D.W."/>
            <person name="Rinke C."/>
            <person name="Skarshewski A."/>
            <person name="Chaumeil P.A."/>
            <person name="Hugenholtz P."/>
        </authorList>
    </citation>
    <scope>NUCLEOTIDE SEQUENCE [LARGE SCALE GENOMIC DNA]</scope>
    <source>
        <strain evidence="1">UBA9359</strain>
    </source>
</reference>
<sequence>MEDLDKTLDIMERDKCTSLLQENAVRTKKNNIKFTKLNKKHSQEHLDAQLVSYERLVRNLIKQLLNLEKKIRMKYLIPLDEERALKVMGWWNTEVECALEDLSKKYRVVHIQRRTVEEFDAKVIAMKAKAKIEIEREVPKLLENLAKEIGSSERFDPKELSEIYGLDESVLVDLQVIDPLQKLHESFRKLRDAGFEKQLFKGLEDAIRIFVKNIKEVEGIVWSGRSADQRKEYKMKAAKLNINLKEIILNLLSLVQQALLPKDRRNSDVISKLKNKLESLFQVDSEYDEIISRIKPFFETI</sequence>
<proteinExistence type="predicted"/>
<dbReference type="EMBL" id="DPMF01000040">
    <property type="protein sequence ID" value="HCV79822.1"/>
    <property type="molecule type" value="Genomic_DNA"/>
</dbReference>
<protein>
    <submittedName>
        <fullName evidence="1">Uncharacterized protein</fullName>
    </submittedName>
</protein>
<accession>A0A3D5IX46</accession>
<dbReference type="Proteomes" id="UP000264330">
    <property type="component" value="Unassembled WGS sequence"/>
</dbReference>
<dbReference type="AlphaFoldDB" id="A0A3D5IX46"/>